<evidence type="ECO:0000256" key="2">
    <source>
        <dbReference type="ARBA" id="ARBA00008816"/>
    </source>
</evidence>
<evidence type="ECO:0000259" key="7">
    <source>
        <dbReference type="Pfam" id="PF01569"/>
    </source>
</evidence>
<proteinExistence type="inferred from homology"/>
<keyword evidence="9" id="KW-1185">Reference proteome</keyword>
<organism evidence="8 9">
    <name type="scientific">Skeletonema marinoi</name>
    <dbReference type="NCBI Taxonomy" id="267567"/>
    <lineage>
        <taxon>Eukaryota</taxon>
        <taxon>Sar</taxon>
        <taxon>Stramenopiles</taxon>
        <taxon>Ochrophyta</taxon>
        <taxon>Bacillariophyta</taxon>
        <taxon>Coscinodiscophyceae</taxon>
        <taxon>Thalassiosirophycidae</taxon>
        <taxon>Thalassiosirales</taxon>
        <taxon>Skeletonemataceae</taxon>
        <taxon>Skeletonema</taxon>
        <taxon>Skeletonema marinoi-dohrnii complex</taxon>
    </lineage>
</organism>
<dbReference type="InterPro" id="IPR036938">
    <property type="entry name" value="PAP2/HPO_sf"/>
</dbReference>
<comment type="similarity">
    <text evidence="2">Belongs to the PA-phosphatase related phosphoesterase family.</text>
</comment>
<dbReference type="InterPro" id="IPR043216">
    <property type="entry name" value="PAP-like"/>
</dbReference>
<keyword evidence="5 6" id="KW-0472">Membrane</keyword>
<dbReference type="GO" id="GO:0008195">
    <property type="term" value="F:phosphatidate phosphatase activity"/>
    <property type="evidence" value="ECO:0007669"/>
    <property type="project" value="TreeGrafter"/>
</dbReference>
<dbReference type="SUPFAM" id="SSF48317">
    <property type="entry name" value="Acid phosphatase/Vanadium-dependent haloperoxidase"/>
    <property type="match status" value="1"/>
</dbReference>
<dbReference type="GO" id="GO:0046839">
    <property type="term" value="P:phospholipid dephosphorylation"/>
    <property type="evidence" value="ECO:0007669"/>
    <property type="project" value="TreeGrafter"/>
</dbReference>
<dbReference type="Proteomes" id="UP001224775">
    <property type="component" value="Unassembled WGS sequence"/>
</dbReference>
<feature type="transmembrane region" description="Helical" evidence="6">
    <location>
        <begin position="21"/>
        <end position="40"/>
    </location>
</feature>
<feature type="transmembrane region" description="Helical" evidence="6">
    <location>
        <begin position="119"/>
        <end position="144"/>
    </location>
</feature>
<accession>A0AAD9DFG6</accession>
<dbReference type="PANTHER" id="PTHR10165:SF35">
    <property type="entry name" value="RE23632P"/>
    <property type="match status" value="1"/>
</dbReference>
<dbReference type="InterPro" id="IPR000326">
    <property type="entry name" value="PAP2/HPO"/>
</dbReference>
<dbReference type="PANTHER" id="PTHR10165">
    <property type="entry name" value="LIPID PHOSPHATE PHOSPHATASE"/>
    <property type="match status" value="1"/>
</dbReference>
<evidence type="ECO:0000256" key="4">
    <source>
        <dbReference type="ARBA" id="ARBA00022989"/>
    </source>
</evidence>
<dbReference type="EMBL" id="JATAAI010000008">
    <property type="protein sequence ID" value="KAK1743683.1"/>
    <property type="molecule type" value="Genomic_DNA"/>
</dbReference>
<dbReference type="GO" id="GO:0006644">
    <property type="term" value="P:phospholipid metabolic process"/>
    <property type="evidence" value="ECO:0007669"/>
    <property type="project" value="InterPro"/>
</dbReference>
<comment type="subcellular location">
    <subcellularLocation>
        <location evidence="1">Membrane</location>
        <topology evidence="1">Multi-pass membrane protein</topology>
    </subcellularLocation>
</comment>
<feature type="domain" description="Phosphatidic acid phosphatase type 2/haloperoxidase" evidence="7">
    <location>
        <begin position="123"/>
        <end position="199"/>
    </location>
</feature>
<feature type="transmembrane region" description="Helical" evidence="6">
    <location>
        <begin position="84"/>
        <end position="107"/>
    </location>
</feature>
<evidence type="ECO:0000313" key="9">
    <source>
        <dbReference type="Proteomes" id="UP001224775"/>
    </source>
</evidence>
<dbReference type="EC" id="3.1.3.-" evidence="8"/>
<keyword evidence="4 6" id="KW-1133">Transmembrane helix</keyword>
<feature type="non-terminal residue" evidence="8">
    <location>
        <position position="1"/>
    </location>
</feature>
<evidence type="ECO:0000256" key="1">
    <source>
        <dbReference type="ARBA" id="ARBA00004141"/>
    </source>
</evidence>
<evidence type="ECO:0000256" key="6">
    <source>
        <dbReference type="SAM" id="Phobius"/>
    </source>
</evidence>
<evidence type="ECO:0000313" key="8">
    <source>
        <dbReference type="EMBL" id="KAK1743683.1"/>
    </source>
</evidence>
<feature type="transmembrane region" description="Helical" evidence="6">
    <location>
        <begin position="184"/>
        <end position="203"/>
    </location>
</feature>
<evidence type="ECO:0000256" key="5">
    <source>
        <dbReference type="ARBA" id="ARBA00023136"/>
    </source>
</evidence>
<dbReference type="GO" id="GO:0016020">
    <property type="term" value="C:membrane"/>
    <property type="evidence" value="ECO:0007669"/>
    <property type="project" value="UniProtKB-SubCell"/>
</dbReference>
<protein>
    <submittedName>
        <fullName evidence="8">Lipid phosphate phosphatase family protein</fullName>
        <ecNumber evidence="8">3.1.3.-</ecNumber>
    </submittedName>
</protein>
<keyword evidence="3 6" id="KW-0812">Transmembrane</keyword>
<evidence type="ECO:0000256" key="3">
    <source>
        <dbReference type="ARBA" id="ARBA00022692"/>
    </source>
</evidence>
<dbReference type="Gene3D" id="1.20.144.10">
    <property type="entry name" value="Phosphatidic acid phosphatase type 2/haloperoxidase"/>
    <property type="match status" value="1"/>
</dbReference>
<name>A0AAD9DFG6_9STRA</name>
<comment type="caution">
    <text evidence="8">The sequence shown here is derived from an EMBL/GenBank/DDBJ whole genome shotgun (WGS) entry which is preliminary data.</text>
</comment>
<dbReference type="AlphaFoldDB" id="A0AAD9DFG6"/>
<keyword evidence="8" id="KW-0378">Hydrolase</keyword>
<reference evidence="8" key="1">
    <citation type="submission" date="2023-06" db="EMBL/GenBank/DDBJ databases">
        <title>Survivors Of The Sea: Transcriptome response of Skeletonema marinoi to long-term dormancy.</title>
        <authorList>
            <person name="Pinder M.I.M."/>
            <person name="Kourtchenko O."/>
            <person name="Robertson E.K."/>
            <person name="Larsson T."/>
            <person name="Maumus F."/>
            <person name="Osuna-Cruz C.M."/>
            <person name="Vancaester E."/>
            <person name="Stenow R."/>
            <person name="Vandepoele K."/>
            <person name="Ploug H."/>
            <person name="Bruchert V."/>
            <person name="Godhe A."/>
            <person name="Topel M."/>
        </authorList>
    </citation>
    <scope>NUCLEOTIDE SEQUENCE</scope>
    <source>
        <strain evidence="8">R05AC</strain>
    </source>
</reference>
<gene>
    <name evidence="8" type="ORF">QTG54_005280</name>
</gene>
<sequence length="228" mass="25299">SPLSSRNYLFFLRKYDYEARIEVVASIICFFVGCYLPKVFQYNGFLNIRPIPYQVTQAGDVLIDLALANELIPKSEATFPGPKLWFVSLWIPFCVSVILGAVFPLVVSTLPNNTPLHNVHAGVCTILVAIGLSELVTQTFKIYVGRLRPNFYQMCGFDTSTLACTNGDEMEMESRMSFPSGHSSLSFCGMMVLTLFLIGRVGLGRSIVPKTAYGRERHCCSSPAVHCC</sequence>
<dbReference type="Pfam" id="PF01569">
    <property type="entry name" value="PAP2"/>
    <property type="match status" value="1"/>
</dbReference>